<proteinExistence type="predicted"/>
<keyword evidence="1" id="KW-0808">Transferase</keyword>
<comment type="caution">
    <text evidence="3">The sequence shown here is derived from an EMBL/GenBank/DDBJ whole genome shotgun (WGS) entry which is preliminary data.</text>
</comment>
<evidence type="ECO:0000313" key="3">
    <source>
        <dbReference type="EMBL" id="GLH68023.1"/>
    </source>
</evidence>
<dbReference type="SUPFAM" id="SSF55874">
    <property type="entry name" value="ATPase domain of HSP90 chaperone/DNA topoisomerase II/histidine kinase"/>
    <property type="match status" value="1"/>
</dbReference>
<dbReference type="Proteomes" id="UP001165044">
    <property type="component" value="Unassembled WGS sequence"/>
</dbReference>
<evidence type="ECO:0000256" key="1">
    <source>
        <dbReference type="ARBA" id="ARBA00022527"/>
    </source>
</evidence>
<keyword evidence="4" id="KW-1185">Reference proteome</keyword>
<dbReference type="InterPro" id="IPR036890">
    <property type="entry name" value="HATPase_C_sf"/>
</dbReference>
<dbReference type="EMBL" id="BSDC01000003">
    <property type="protein sequence ID" value="GLH68023.1"/>
    <property type="molecule type" value="Genomic_DNA"/>
</dbReference>
<keyword evidence="1" id="KW-0723">Serine/threonine-protein kinase</keyword>
<evidence type="ECO:0000259" key="2">
    <source>
        <dbReference type="Pfam" id="PF13581"/>
    </source>
</evidence>
<dbReference type="InterPro" id="IPR050267">
    <property type="entry name" value="Anti-sigma-factor_SerPK"/>
</dbReference>
<dbReference type="PANTHER" id="PTHR35526:SF3">
    <property type="entry name" value="ANTI-SIGMA-F FACTOR RSBW"/>
    <property type="match status" value="1"/>
</dbReference>
<dbReference type="CDD" id="cd16936">
    <property type="entry name" value="HATPase_RsbW-like"/>
    <property type="match status" value="1"/>
</dbReference>
<dbReference type="Gene3D" id="3.30.565.10">
    <property type="entry name" value="Histidine kinase-like ATPase, C-terminal domain"/>
    <property type="match status" value="1"/>
</dbReference>
<gene>
    <name evidence="3" type="ORF">GETHED_23870</name>
</gene>
<dbReference type="PANTHER" id="PTHR35526">
    <property type="entry name" value="ANTI-SIGMA-F FACTOR RSBW-RELATED"/>
    <property type="match status" value="1"/>
</dbReference>
<feature type="domain" description="Histidine kinase/HSP90-like ATPase" evidence="2">
    <location>
        <begin position="17"/>
        <end position="138"/>
    </location>
</feature>
<organism evidence="3 4">
    <name type="scientific">Geothrix edaphica</name>
    <dbReference type="NCBI Taxonomy" id="2927976"/>
    <lineage>
        <taxon>Bacteria</taxon>
        <taxon>Pseudomonadati</taxon>
        <taxon>Acidobacteriota</taxon>
        <taxon>Holophagae</taxon>
        <taxon>Holophagales</taxon>
        <taxon>Holophagaceae</taxon>
        <taxon>Geothrix</taxon>
    </lineage>
</organism>
<name>A0ABQ5Q0H2_9BACT</name>
<accession>A0ABQ5Q0H2</accession>
<evidence type="ECO:0000313" key="4">
    <source>
        <dbReference type="Proteomes" id="UP001165044"/>
    </source>
</evidence>
<protein>
    <recommendedName>
        <fullName evidence="2">Histidine kinase/HSP90-like ATPase domain-containing protein</fullName>
    </recommendedName>
</protein>
<dbReference type="InterPro" id="IPR003594">
    <property type="entry name" value="HATPase_dom"/>
</dbReference>
<sequence length="147" mass="16164">MSVAATMEPAEFRLVIPSQTRYLNLVTGLAKRASLVAGLDDATAAKVSIAVDEAVTNVILHAYHGEGEHSVELELRFTEQALEIHILHSGQGLRGDQIVLPDPKEYIKHPRKGGLGLLLMSRFMDEVRFKADEASGRNECCLIKKLD</sequence>
<reference evidence="3" key="1">
    <citation type="journal article" date="2023" name="Antonie Van Leeuwenhoek">
        <title>Mesoterricola silvestris gen. nov., sp. nov., Mesoterricola sediminis sp. nov., Geothrix oryzae sp. nov., Geothrix edaphica sp. nov., Geothrix rubra sp. nov., and Geothrix limicola sp. nov., six novel members of Acidobacteriota isolated from soils.</title>
        <authorList>
            <person name="Itoh H."/>
            <person name="Sugisawa Y."/>
            <person name="Mise K."/>
            <person name="Xu Z."/>
            <person name="Kuniyasu M."/>
            <person name="Ushijima N."/>
            <person name="Kawano K."/>
            <person name="Kobayashi E."/>
            <person name="Shiratori Y."/>
            <person name="Masuda Y."/>
            <person name="Senoo K."/>
        </authorList>
    </citation>
    <scope>NUCLEOTIDE SEQUENCE</scope>
    <source>
        <strain evidence="3">Red802</strain>
    </source>
</reference>
<keyword evidence="1" id="KW-0418">Kinase</keyword>
<dbReference type="Pfam" id="PF13581">
    <property type="entry name" value="HATPase_c_2"/>
    <property type="match status" value="1"/>
</dbReference>